<feature type="signal peptide" evidence="10">
    <location>
        <begin position="1"/>
        <end position="26"/>
    </location>
</feature>
<keyword evidence="6 9" id="KW-0720">Serine protease</keyword>
<dbReference type="PROSITE" id="PS50240">
    <property type="entry name" value="TRYPSIN_DOM"/>
    <property type="match status" value="1"/>
</dbReference>
<dbReference type="PANTHER" id="PTHR24258">
    <property type="entry name" value="SERINE PROTEASE-RELATED"/>
    <property type="match status" value="1"/>
</dbReference>
<evidence type="ECO:0000256" key="4">
    <source>
        <dbReference type="ARBA" id="ARBA00022729"/>
    </source>
</evidence>
<evidence type="ECO:0000256" key="3">
    <source>
        <dbReference type="ARBA" id="ARBA00022670"/>
    </source>
</evidence>
<keyword evidence="7" id="KW-1015">Disulfide bond</keyword>
<evidence type="ECO:0000256" key="8">
    <source>
        <dbReference type="ARBA" id="ARBA00024195"/>
    </source>
</evidence>
<feature type="chain" id="PRO_5025410217" evidence="10">
    <location>
        <begin position="27"/>
        <end position="415"/>
    </location>
</feature>
<dbReference type="FunFam" id="2.40.10.10:FF:000015">
    <property type="entry name" value="Atrial natriuretic peptide-converting enzyme"/>
    <property type="match status" value="1"/>
</dbReference>
<dbReference type="PROSITE" id="PS00135">
    <property type="entry name" value="TRYPSIN_SER"/>
    <property type="match status" value="1"/>
</dbReference>
<dbReference type="Pfam" id="PF00089">
    <property type="entry name" value="Trypsin"/>
    <property type="match status" value="1"/>
</dbReference>
<dbReference type="GO" id="GO:0035008">
    <property type="term" value="P:positive regulation of melanization defense response"/>
    <property type="evidence" value="ECO:0007669"/>
    <property type="project" value="UniProtKB-ARBA"/>
</dbReference>
<dbReference type="SUPFAM" id="SSF50494">
    <property type="entry name" value="Trypsin-like serine proteases"/>
    <property type="match status" value="1"/>
</dbReference>
<keyword evidence="3 9" id="KW-0645">Protease</keyword>
<dbReference type="GO" id="GO:0005576">
    <property type="term" value="C:extracellular region"/>
    <property type="evidence" value="ECO:0007669"/>
    <property type="project" value="UniProtKB-SubCell"/>
</dbReference>
<dbReference type="CDD" id="cd00190">
    <property type="entry name" value="Tryp_SPc"/>
    <property type="match status" value="1"/>
</dbReference>
<dbReference type="GO" id="GO:0050832">
    <property type="term" value="P:defense response to fungus"/>
    <property type="evidence" value="ECO:0007669"/>
    <property type="project" value="UniProtKB-ARBA"/>
</dbReference>
<dbReference type="InterPro" id="IPR009003">
    <property type="entry name" value="Peptidase_S1_PA"/>
</dbReference>
<accession>A0A6B2EI52</accession>
<comment type="similarity">
    <text evidence="8">Belongs to the peptidase S1 family. CLIP subfamily.</text>
</comment>
<comment type="subcellular location">
    <subcellularLocation>
        <location evidence="1">Secreted</location>
    </subcellularLocation>
</comment>
<dbReference type="InterPro" id="IPR022700">
    <property type="entry name" value="CLIP"/>
</dbReference>
<dbReference type="AlphaFoldDB" id="A0A6B2EI52"/>
<evidence type="ECO:0000256" key="5">
    <source>
        <dbReference type="ARBA" id="ARBA00022801"/>
    </source>
</evidence>
<evidence type="ECO:0000256" key="9">
    <source>
        <dbReference type="RuleBase" id="RU363034"/>
    </source>
</evidence>
<keyword evidence="4 10" id="KW-0732">Signal</keyword>
<dbReference type="Gene3D" id="2.40.10.10">
    <property type="entry name" value="Trypsin-like serine proteases"/>
    <property type="match status" value="1"/>
</dbReference>
<keyword evidence="5 9" id="KW-0378">Hydrolase</keyword>
<dbReference type="PRINTS" id="PR00722">
    <property type="entry name" value="CHYMOTRYPSIN"/>
</dbReference>
<evidence type="ECO:0000259" key="11">
    <source>
        <dbReference type="PROSITE" id="PS50240"/>
    </source>
</evidence>
<dbReference type="GO" id="GO:0006508">
    <property type="term" value="P:proteolysis"/>
    <property type="evidence" value="ECO:0007669"/>
    <property type="project" value="UniProtKB-KW"/>
</dbReference>
<dbReference type="SMART" id="SM00680">
    <property type="entry name" value="CLIP"/>
    <property type="match status" value="1"/>
</dbReference>
<dbReference type="PANTHER" id="PTHR24258:SF136">
    <property type="entry name" value="GH06673P-RELATED"/>
    <property type="match status" value="1"/>
</dbReference>
<dbReference type="InterPro" id="IPR001254">
    <property type="entry name" value="Trypsin_dom"/>
</dbReference>
<sequence>MSKHWDVCAVLHTVILLLIFYSPAKGQFEGDSCRLQRDGSQGTCTSIRNCPEALTDPNSTPQLCMFVRSDPIVCCPSQANLFTQNQPISPNLENSAGQPSIPEQQPGFVSIRDGQGTEGTSPISLRKCEEYSRLTTNKFAFVPLVIDPPVYEVEVPQCDYSVPLIVGGEEAKPGEFPHMAVLGWDSEVVNDRVDWNCGGALISDNFVLTAAHCAQLRGTPPKYVRLGDHNLARNDDASDPQEFPVQEIIKHPEYRPPSTYNDIALIRIDGQPRLGKFVRPACLWQTPNINYTQTVATGWGQIEFSGPKSDTLLKVTLDIISNDKCAPLFDISNRKLRLGIVETQMCAGYLDGGRDTCQGDSGGPIQVVTPGNICIFHIVGITSFGKSCGGADAPGVYTRVSAYLDWIESVVWPGQ</sequence>
<proteinExistence type="inferred from homology"/>
<evidence type="ECO:0000256" key="2">
    <source>
        <dbReference type="ARBA" id="ARBA00022525"/>
    </source>
</evidence>
<dbReference type="InterPro" id="IPR018114">
    <property type="entry name" value="TRYPSIN_HIS"/>
</dbReference>
<reference evidence="12" key="1">
    <citation type="submission" date="2019-10" db="EMBL/GenBank/DDBJ databases">
        <title>Short sand fly seasons in Tbilisi, Georgia, hinder development of host immunity to saliva of the visceral leishmaniasis vector Phlebotomus kandelakii.</title>
        <authorList>
            <person name="Oliveira F."/>
            <person name="Giorgobiani E."/>
            <person name="Guimaraes-Costa A.B."/>
            <person name="Abdeladhim M."/>
            <person name="Oristian J."/>
            <person name="Tskhvaradze L."/>
            <person name="Tsertsvadze N."/>
            <person name="Zakalashvili M."/>
            <person name="Valenzuela J.G."/>
            <person name="Kamhawi S."/>
        </authorList>
    </citation>
    <scope>NUCLEOTIDE SEQUENCE</scope>
    <source>
        <strain evidence="12">Wild-capture in Tbilisi</strain>
        <tissue evidence="12">Salivary glands</tissue>
    </source>
</reference>
<evidence type="ECO:0000256" key="10">
    <source>
        <dbReference type="SAM" id="SignalP"/>
    </source>
</evidence>
<evidence type="ECO:0000256" key="7">
    <source>
        <dbReference type="ARBA" id="ARBA00023157"/>
    </source>
</evidence>
<dbReference type="EMBL" id="GIFK01005082">
    <property type="protein sequence ID" value="NBJ62785.1"/>
    <property type="molecule type" value="Transcribed_RNA"/>
</dbReference>
<keyword evidence="2" id="KW-0964">Secreted</keyword>
<evidence type="ECO:0000256" key="1">
    <source>
        <dbReference type="ARBA" id="ARBA00004613"/>
    </source>
</evidence>
<evidence type="ECO:0000256" key="6">
    <source>
        <dbReference type="ARBA" id="ARBA00022825"/>
    </source>
</evidence>
<dbReference type="SMART" id="SM00020">
    <property type="entry name" value="Tryp_SPc"/>
    <property type="match status" value="1"/>
</dbReference>
<feature type="domain" description="Peptidase S1" evidence="11">
    <location>
        <begin position="165"/>
        <end position="412"/>
    </location>
</feature>
<dbReference type="GO" id="GO:0160032">
    <property type="term" value="P:Toll receptor ligand protein activation cascade"/>
    <property type="evidence" value="ECO:0007669"/>
    <property type="project" value="UniProtKB-ARBA"/>
</dbReference>
<dbReference type="InterPro" id="IPR033116">
    <property type="entry name" value="TRYPSIN_SER"/>
</dbReference>
<dbReference type="GO" id="GO:0004252">
    <property type="term" value="F:serine-type endopeptidase activity"/>
    <property type="evidence" value="ECO:0007669"/>
    <property type="project" value="InterPro"/>
</dbReference>
<dbReference type="InterPro" id="IPR001314">
    <property type="entry name" value="Peptidase_S1A"/>
</dbReference>
<organism evidence="12">
    <name type="scientific">Phlebotomus kandelakii</name>
    <dbReference type="NCBI Taxonomy" id="1109342"/>
    <lineage>
        <taxon>Eukaryota</taxon>
        <taxon>Metazoa</taxon>
        <taxon>Ecdysozoa</taxon>
        <taxon>Arthropoda</taxon>
        <taxon>Hexapoda</taxon>
        <taxon>Insecta</taxon>
        <taxon>Pterygota</taxon>
        <taxon>Neoptera</taxon>
        <taxon>Endopterygota</taxon>
        <taxon>Diptera</taxon>
        <taxon>Nematocera</taxon>
        <taxon>Psychodoidea</taxon>
        <taxon>Psychodidae</taxon>
        <taxon>Phlebotomus</taxon>
        <taxon>Larroussius</taxon>
    </lineage>
</organism>
<dbReference type="PROSITE" id="PS00134">
    <property type="entry name" value="TRYPSIN_HIS"/>
    <property type="match status" value="1"/>
</dbReference>
<name>A0A6B2EI52_9DIPT</name>
<evidence type="ECO:0000313" key="12">
    <source>
        <dbReference type="EMBL" id="NBJ62785.1"/>
    </source>
</evidence>
<protein>
    <submittedName>
        <fullName evidence="12">Putative trypsin-like serine protease</fullName>
    </submittedName>
</protein>
<dbReference type="InterPro" id="IPR043504">
    <property type="entry name" value="Peptidase_S1_PA_chymotrypsin"/>
</dbReference>